<dbReference type="EMBL" id="CP064820">
    <property type="protein sequence ID" value="QPG07916.1"/>
    <property type="molecule type" value="Genomic_DNA"/>
</dbReference>
<dbReference type="AlphaFoldDB" id="A0A7S9E1L0"/>
<dbReference type="Proteomes" id="UP000594592">
    <property type="component" value="Chromosome"/>
</dbReference>
<protein>
    <submittedName>
        <fullName evidence="2">Host cell division inhibitor Icd-like protein</fullName>
    </submittedName>
</protein>
<sequence length="113" mass="12788">MMTTPPILRKNSPAVSGHAENHECTPIVLRTMADTEESARDTFPGWDLIFAAKIRTESPFMDSWIDSDSGTIWQLTSDKMPPSSAFLDCSIFEEPRLRFPPPLAKRMLMKNCK</sequence>
<organism evidence="2 3">
    <name type="scientific">Klebsiella pneumoniae subsp. pneumoniae</name>
    <dbReference type="NCBI Taxonomy" id="72407"/>
    <lineage>
        <taxon>Bacteria</taxon>
        <taxon>Pseudomonadati</taxon>
        <taxon>Pseudomonadota</taxon>
        <taxon>Gammaproteobacteria</taxon>
        <taxon>Enterobacterales</taxon>
        <taxon>Enterobacteriaceae</taxon>
        <taxon>Klebsiella/Raoultella group</taxon>
        <taxon>Klebsiella</taxon>
        <taxon>Klebsiella pneumoniae complex</taxon>
    </lineage>
</organism>
<evidence type="ECO:0000256" key="1">
    <source>
        <dbReference type="SAM" id="MobiDB-lite"/>
    </source>
</evidence>
<gene>
    <name evidence="2" type="ORF">IUJ34_23185</name>
</gene>
<proteinExistence type="predicted"/>
<reference evidence="2 3" key="1">
    <citation type="submission" date="2020-11" db="EMBL/GenBank/DDBJ databases">
        <title>Whole Genome sequence of MDR strain of Klebsiella pneumoniae K219 isolated from sputum.</title>
        <authorList>
            <person name="Aditi B.P."/>
            <person name="Mahalakshmi K."/>
            <person name="Naveen Kumar V."/>
        </authorList>
    </citation>
    <scope>NUCLEOTIDE SEQUENCE [LARGE SCALE GENOMIC DNA]</scope>
    <source>
        <strain evidence="2 3">K219</strain>
    </source>
</reference>
<evidence type="ECO:0000313" key="2">
    <source>
        <dbReference type="EMBL" id="QPG07916.1"/>
    </source>
</evidence>
<feature type="region of interest" description="Disordered" evidence="1">
    <location>
        <begin position="1"/>
        <end position="20"/>
    </location>
</feature>
<dbReference type="NCBIfam" id="NF033153">
    <property type="entry name" value="phage_ICD_like"/>
    <property type="match status" value="1"/>
</dbReference>
<accession>A0A7S9E1L0</accession>
<evidence type="ECO:0000313" key="3">
    <source>
        <dbReference type="Proteomes" id="UP000594592"/>
    </source>
</evidence>
<name>A0A7S9E1L0_KLEPN</name>